<dbReference type="GO" id="GO:0071356">
    <property type="term" value="P:cellular response to tumor necrosis factor"/>
    <property type="evidence" value="ECO:0007669"/>
    <property type="project" value="TreeGrafter"/>
</dbReference>
<dbReference type="SMART" id="SM00248">
    <property type="entry name" value="ANK"/>
    <property type="match status" value="3"/>
</dbReference>
<dbReference type="Proteomes" id="UP000663874">
    <property type="component" value="Unassembled WGS sequence"/>
</dbReference>
<dbReference type="SMART" id="SM00028">
    <property type="entry name" value="TPR"/>
    <property type="match status" value="2"/>
</dbReference>
<dbReference type="EMBL" id="CAJNOU010000484">
    <property type="protein sequence ID" value="CAF1011026.1"/>
    <property type="molecule type" value="Genomic_DNA"/>
</dbReference>
<evidence type="ECO:0000313" key="9">
    <source>
        <dbReference type="EMBL" id="CAF3546730.1"/>
    </source>
</evidence>
<dbReference type="EMBL" id="CAJOAX010000238">
    <property type="protein sequence ID" value="CAF3546730.1"/>
    <property type="molecule type" value="Genomic_DNA"/>
</dbReference>
<dbReference type="Proteomes" id="UP000663854">
    <property type="component" value="Unassembled WGS sequence"/>
</dbReference>
<dbReference type="InterPro" id="IPR036770">
    <property type="entry name" value="Ankyrin_rpt-contain_sf"/>
</dbReference>
<dbReference type="GO" id="GO:0005829">
    <property type="term" value="C:cytosol"/>
    <property type="evidence" value="ECO:0007669"/>
    <property type="project" value="TreeGrafter"/>
</dbReference>
<evidence type="ECO:0000256" key="2">
    <source>
        <dbReference type="ARBA" id="ARBA00023043"/>
    </source>
</evidence>
<dbReference type="PANTHER" id="PTHR46680">
    <property type="entry name" value="NF-KAPPA-B INHIBITOR ALPHA"/>
    <property type="match status" value="1"/>
</dbReference>
<dbReference type="SUPFAM" id="SSF48403">
    <property type="entry name" value="Ankyrin repeat"/>
    <property type="match status" value="1"/>
</dbReference>
<organism evidence="4 12">
    <name type="scientific">Rotaria sordida</name>
    <dbReference type="NCBI Taxonomy" id="392033"/>
    <lineage>
        <taxon>Eukaryota</taxon>
        <taxon>Metazoa</taxon>
        <taxon>Spiralia</taxon>
        <taxon>Gnathifera</taxon>
        <taxon>Rotifera</taxon>
        <taxon>Eurotatoria</taxon>
        <taxon>Bdelloidea</taxon>
        <taxon>Philodinida</taxon>
        <taxon>Philodinidae</taxon>
        <taxon>Rotaria</taxon>
    </lineage>
</organism>
<protein>
    <submittedName>
        <fullName evidence="4">Uncharacterized protein</fullName>
    </submittedName>
</protein>
<evidence type="ECO:0000313" key="8">
    <source>
        <dbReference type="EMBL" id="CAF1388517.1"/>
    </source>
</evidence>
<dbReference type="InterPro" id="IPR011990">
    <property type="entry name" value="TPR-like_helical_dom_sf"/>
</dbReference>
<name>A0A813YKL2_9BILA</name>
<dbReference type="EMBL" id="CAJOBD010000133">
    <property type="protein sequence ID" value="CAF3588435.1"/>
    <property type="molecule type" value="Genomic_DNA"/>
</dbReference>
<evidence type="ECO:0000256" key="3">
    <source>
        <dbReference type="PROSITE-ProRule" id="PRU00339"/>
    </source>
</evidence>
<keyword evidence="13" id="KW-1185">Reference proteome</keyword>
<dbReference type="Proteomes" id="UP000663870">
    <property type="component" value="Unassembled WGS sequence"/>
</dbReference>
<dbReference type="AlphaFoldDB" id="A0A813YKL2"/>
<keyword evidence="1" id="KW-0677">Repeat</keyword>
<gene>
    <name evidence="11" type="ORF">FNK824_LOCUS29421</name>
    <name evidence="10" type="ORF">JBS370_LOCUS3167</name>
    <name evidence="8" type="ORF">JXQ802_LOCUS34072</name>
    <name evidence="9" type="ORF">OTI717_LOCUS4089</name>
    <name evidence="7" type="ORF">PYM288_LOCUS22197</name>
    <name evidence="5" type="ORF">RFH988_LOCUS12127</name>
    <name evidence="6" type="ORF">SEV965_LOCUS11294</name>
    <name evidence="4" type="ORF">ZHD862_LOCUS6612</name>
</gene>
<dbReference type="Proteomes" id="UP000663882">
    <property type="component" value="Unassembled WGS sequence"/>
</dbReference>
<evidence type="ECO:0000256" key="1">
    <source>
        <dbReference type="ARBA" id="ARBA00022737"/>
    </source>
</evidence>
<dbReference type="Gene3D" id="1.25.40.20">
    <property type="entry name" value="Ankyrin repeat-containing domain"/>
    <property type="match status" value="1"/>
</dbReference>
<dbReference type="Proteomes" id="UP000663836">
    <property type="component" value="Unassembled WGS sequence"/>
</dbReference>
<evidence type="ECO:0000313" key="13">
    <source>
        <dbReference type="Proteomes" id="UP000663870"/>
    </source>
</evidence>
<evidence type="ECO:0000313" key="7">
    <source>
        <dbReference type="EMBL" id="CAF1150481.1"/>
    </source>
</evidence>
<evidence type="ECO:0000313" key="5">
    <source>
        <dbReference type="EMBL" id="CAF0960756.1"/>
    </source>
</evidence>
<dbReference type="Proteomes" id="UP000663823">
    <property type="component" value="Unassembled WGS sequence"/>
</dbReference>
<evidence type="ECO:0000313" key="11">
    <source>
        <dbReference type="EMBL" id="CAF4064028.1"/>
    </source>
</evidence>
<dbReference type="Gene3D" id="1.25.40.10">
    <property type="entry name" value="Tetratricopeptide repeat domain"/>
    <property type="match status" value="1"/>
</dbReference>
<dbReference type="SUPFAM" id="SSF48452">
    <property type="entry name" value="TPR-like"/>
    <property type="match status" value="1"/>
</dbReference>
<dbReference type="EMBL" id="CAJNOH010000934">
    <property type="protein sequence ID" value="CAF1150481.1"/>
    <property type="molecule type" value="Genomic_DNA"/>
</dbReference>
<dbReference type="EMBL" id="CAJNOT010000189">
    <property type="protein sequence ID" value="CAF0885541.1"/>
    <property type="molecule type" value="Genomic_DNA"/>
</dbReference>
<accession>A0A813YKL2</accession>
<keyword evidence="3" id="KW-0802">TPR repeat</keyword>
<dbReference type="PANTHER" id="PTHR46680:SF3">
    <property type="entry name" value="NF-KAPPA-B INHIBITOR CACTUS"/>
    <property type="match status" value="1"/>
</dbReference>
<evidence type="ECO:0000313" key="10">
    <source>
        <dbReference type="EMBL" id="CAF3588435.1"/>
    </source>
</evidence>
<comment type="caution">
    <text evidence="4">The sequence shown here is derived from an EMBL/GenBank/DDBJ whole genome shotgun (WGS) entry which is preliminary data.</text>
</comment>
<dbReference type="InterPro" id="IPR019734">
    <property type="entry name" value="TPR_rpt"/>
</dbReference>
<proteinExistence type="predicted"/>
<sequence length="420" mass="47837">MSKRLKCDDENSNTDCQMSVDEKILSSDINNRIQATTIPPSYPYHTSVCGSLLYTAPTNTPSDIFSYLRHGNFDAFRRSLDIYHNDIIQMKNDHGQTVHHVLVIHAYPYVWIRLLMMRGCDTCAQDMDGYTAAHYAVERDDVEMLKALTLRFHSQAKPIPEERITAIHQQCLNALSLKNKQGLTVFMLACHHESVKCLNYLIELNINDSNLEDKFGDTCLHYAVARRNETLVEKLINTCKANVNGGNGMRPSILDVLQYNREQQKPFDRNKDDQIEQFILSHNAKNRCTIRRITNKRKGSIDNDESIISNLACISLDLTTNGQIETARSHARMAATLQAKGDLDGAQESYKQAMTCAPDNTIDWATYAFHVAIVHMVHGERQSALDLLQKALHIRQHIEKQSQEIDQIQRAINNIQQQTP</sequence>
<evidence type="ECO:0000313" key="6">
    <source>
        <dbReference type="EMBL" id="CAF1011026.1"/>
    </source>
</evidence>
<dbReference type="Proteomes" id="UP000663889">
    <property type="component" value="Unassembled WGS sequence"/>
</dbReference>
<dbReference type="PROSITE" id="PS50005">
    <property type="entry name" value="TPR"/>
    <property type="match status" value="1"/>
</dbReference>
<evidence type="ECO:0000313" key="4">
    <source>
        <dbReference type="EMBL" id="CAF0885541.1"/>
    </source>
</evidence>
<dbReference type="EMBL" id="CAJOBE010008555">
    <property type="protein sequence ID" value="CAF4064028.1"/>
    <property type="molecule type" value="Genomic_DNA"/>
</dbReference>
<dbReference type="GO" id="GO:0051059">
    <property type="term" value="F:NF-kappaB binding"/>
    <property type="evidence" value="ECO:0007669"/>
    <property type="project" value="TreeGrafter"/>
</dbReference>
<keyword evidence="2" id="KW-0040">ANK repeat</keyword>
<dbReference type="EMBL" id="CAJNOL010001598">
    <property type="protein sequence ID" value="CAF1388517.1"/>
    <property type="molecule type" value="Genomic_DNA"/>
</dbReference>
<dbReference type="Pfam" id="PF12796">
    <property type="entry name" value="Ank_2"/>
    <property type="match status" value="1"/>
</dbReference>
<reference evidence="4" key="1">
    <citation type="submission" date="2021-02" db="EMBL/GenBank/DDBJ databases">
        <authorList>
            <person name="Nowell W R."/>
        </authorList>
    </citation>
    <scope>NUCLEOTIDE SEQUENCE</scope>
</reference>
<dbReference type="InterPro" id="IPR051070">
    <property type="entry name" value="NF-kappa-B_inhibitor"/>
</dbReference>
<evidence type="ECO:0000313" key="12">
    <source>
        <dbReference type="Proteomes" id="UP000663864"/>
    </source>
</evidence>
<dbReference type="OrthoDB" id="20727at2759"/>
<feature type="repeat" description="TPR" evidence="3">
    <location>
        <begin position="327"/>
        <end position="360"/>
    </location>
</feature>
<dbReference type="Proteomes" id="UP000663864">
    <property type="component" value="Unassembled WGS sequence"/>
</dbReference>
<dbReference type="EMBL" id="CAJNOO010000498">
    <property type="protein sequence ID" value="CAF0960756.1"/>
    <property type="molecule type" value="Genomic_DNA"/>
</dbReference>
<dbReference type="InterPro" id="IPR002110">
    <property type="entry name" value="Ankyrin_rpt"/>
</dbReference>